<feature type="compositionally biased region" description="Polar residues" evidence="12">
    <location>
        <begin position="1"/>
        <end position="12"/>
    </location>
</feature>
<dbReference type="GO" id="GO:0031143">
    <property type="term" value="C:pseudopodium"/>
    <property type="evidence" value="ECO:0007669"/>
    <property type="project" value="UniProtKB-SubCell"/>
</dbReference>
<evidence type="ECO:0000256" key="10">
    <source>
        <dbReference type="ARBA" id="ARBA00054219"/>
    </source>
</evidence>
<sequence length="348" mass="39683">MEKSKGSNNESVNAPDENKMTKADRKTKSRISQIHDLSIRLLNAGLQKGTHLRRIVKEEEIIGLLQETKAVLQSQSTFTEIDPPVVVCGDIHGQYSDMLRIFDKCGFPPEANYLFLGDYVDRGKQSIETVCLLFCFKIKYPENFFLLRGNHECAEINRVYGFYEEVNRRYRSVRLWEVFQRKQIASQDTFNYLPYAACIAGKILCMHGGLSPKLNDMDSLRNIERPSNPQPSSMELDILWSDPDERVKGWGPNSRGISFVFGVDVLNETCEKLNIDLIARAHQVVQDGYEFFGNRRLVTIFSAPHYCGEFNNAAAAMNVAEDLSCSFHVFKPTAKAVRMAMEQKEKVE</sequence>
<protein>
    <recommendedName>
        <fullName evidence="11">Serine/threonine-protein phosphatase</fullName>
        <ecNumber evidence="11">3.1.3.16</ecNumber>
    </recommendedName>
</protein>
<dbReference type="InterPro" id="IPR050341">
    <property type="entry name" value="PP1_catalytic_subunit"/>
</dbReference>
<evidence type="ECO:0000256" key="8">
    <source>
        <dbReference type="ARBA" id="ARBA00047761"/>
    </source>
</evidence>
<evidence type="ECO:0000256" key="3">
    <source>
        <dbReference type="ARBA" id="ARBA00022723"/>
    </source>
</evidence>
<evidence type="ECO:0000256" key="9">
    <source>
        <dbReference type="ARBA" id="ARBA00048336"/>
    </source>
</evidence>
<comment type="catalytic activity">
    <reaction evidence="9 11">
        <text>O-phospho-L-threonyl-[protein] + H2O = L-threonyl-[protein] + phosphate</text>
        <dbReference type="Rhea" id="RHEA:47004"/>
        <dbReference type="Rhea" id="RHEA-COMP:11060"/>
        <dbReference type="Rhea" id="RHEA-COMP:11605"/>
        <dbReference type="ChEBI" id="CHEBI:15377"/>
        <dbReference type="ChEBI" id="CHEBI:30013"/>
        <dbReference type="ChEBI" id="CHEBI:43474"/>
        <dbReference type="ChEBI" id="CHEBI:61977"/>
        <dbReference type="EC" id="3.1.3.16"/>
    </reaction>
</comment>
<evidence type="ECO:0000259" key="13">
    <source>
        <dbReference type="PROSITE" id="PS00125"/>
    </source>
</evidence>
<reference evidence="15" key="1">
    <citation type="submission" date="2017-02" db="UniProtKB">
        <authorList>
            <consortium name="WormBaseParasite"/>
        </authorList>
    </citation>
    <scope>IDENTIFICATION</scope>
</reference>
<evidence type="ECO:0000256" key="5">
    <source>
        <dbReference type="ARBA" id="ARBA00022912"/>
    </source>
</evidence>
<dbReference type="SMART" id="SM00156">
    <property type="entry name" value="PP2Ac"/>
    <property type="match status" value="1"/>
</dbReference>
<keyword evidence="6" id="KW-0464">Manganese</keyword>
<evidence type="ECO:0000256" key="1">
    <source>
        <dbReference type="ARBA" id="ARBA00001936"/>
    </source>
</evidence>
<feature type="compositionally biased region" description="Basic and acidic residues" evidence="12">
    <location>
        <begin position="16"/>
        <end position="26"/>
    </location>
</feature>
<feature type="domain" description="Serine/threonine specific protein phosphatases" evidence="13">
    <location>
        <begin position="147"/>
        <end position="152"/>
    </location>
</feature>
<dbReference type="Proteomes" id="UP000050640">
    <property type="component" value="Unplaced"/>
</dbReference>
<evidence type="ECO:0000313" key="14">
    <source>
        <dbReference type="Proteomes" id="UP000050640"/>
    </source>
</evidence>
<dbReference type="GO" id="GO:0000785">
    <property type="term" value="C:chromatin"/>
    <property type="evidence" value="ECO:0007669"/>
    <property type="project" value="UniProtKB-ARBA"/>
</dbReference>
<evidence type="ECO:0000256" key="7">
    <source>
        <dbReference type="ARBA" id="ARBA00037818"/>
    </source>
</evidence>
<dbReference type="PRINTS" id="PR00114">
    <property type="entry name" value="STPHPHTASE"/>
</dbReference>
<dbReference type="InterPro" id="IPR004843">
    <property type="entry name" value="Calcineurin-like_PHP"/>
</dbReference>
<proteinExistence type="inferred from homology"/>
<dbReference type="SUPFAM" id="SSF56300">
    <property type="entry name" value="Metallo-dependent phosphatases"/>
    <property type="match status" value="1"/>
</dbReference>
<dbReference type="EC" id="3.1.3.16" evidence="11"/>
<dbReference type="WBParaSite" id="EEL_0000656601-mRNA-1">
    <property type="protein sequence ID" value="EEL_0000656601-mRNA-1"/>
    <property type="gene ID" value="EEL_0000656601"/>
</dbReference>
<dbReference type="Gene3D" id="3.60.21.10">
    <property type="match status" value="1"/>
</dbReference>
<dbReference type="InterPro" id="IPR029052">
    <property type="entry name" value="Metallo-depent_PP-like"/>
</dbReference>
<dbReference type="GO" id="GO:0031272">
    <property type="term" value="P:regulation of pseudopodium assembly"/>
    <property type="evidence" value="ECO:0007669"/>
    <property type="project" value="UniProtKB-ARBA"/>
</dbReference>
<comment type="catalytic activity">
    <reaction evidence="8">
        <text>O-phospho-L-seryl-[protein] + H2O = L-seryl-[protein] + phosphate</text>
        <dbReference type="Rhea" id="RHEA:20629"/>
        <dbReference type="Rhea" id="RHEA-COMP:9863"/>
        <dbReference type="Rhea" id="RHEA-COMP:11604"/>
        <dbReference type="ChEBI" id="CHEBI:15377"/>
        <dbReference type="ChEBI" id="CHEBI:29999"/>
        <dbReference type="ChEBI" id="CHEBI:43474"/>
        <dbReference type="ChEBI" id="CHEBI:83421"/>
        <dbReference type="EC" id="3.1.3.16"/>
    </reaction>
</comment>
<keyword evidence="5" id="KW-0904">Protein phosphatase</keyword>
<organism evidence="14 15">
    <name type="scientific">Elaeophora elaphi</name>
    <dbReference type="NCBI Taxonomy" id="1147741"/>
    <lineage>
        <taxon>Eukaryota</taxon>
        <taxon>Metazoa</taxon>
        <taxon>Ecdysozoa</taxon>
        <taxon>Nematoda</taxon>
        <taxon>Chromadorea</taxon>
        <taxon>Rhabditida</taxon>
        <taxon>Spirurina</taxon>
        <taxon>Spiruromorpha</taxon>
        <taxon>Filarioidea</taxon>
        <taxon>Onchocercidae</taxon>
        <taxon>Elaeophora</taxon>
    </lineage>
</organism>
<evidence type="ECO:0000313" key="15">
    <source>
        <dbReference type="WBParaSite" id="EEL_0000656601-mRNA-1"/>
    </source>
</evidence>
<keyword evidence="14" id="KW-1185">Reference proteome</keyword>
<dbReference type="GO" id="GO:0046872">
    <property type="term" value="F:metal ion binding"/>
    <property type="evidence" value="ECO:0007669"/>
    <property type="project" value="UniProtKB-KW"/>
</dbReference>
<dbReference type="GO" id="GO:0004722">
    <property type="term" value="F:protein serine/threonine phosphatase activity"/>
    <property type="evidence" value="ECO:0007669"/>
    <property type="project" value="UniProtKB-EC"/>
</dbReference>
<dbReference type="AlphaFoldDB" id="A0A0R3RWL9"/>
<dbReference type="InterPro" id="IPR006186">
    <property type="entry name" value="Ser/Thr-sp_prot-phosphatase"/>
</dbReference>
<comment type="similarity">
    <text evidence="2 11">Belongs to the PPP phosphatase family.</text>
</comment>
<comment type="function">
    <text evidence="10">Probable phosphatase which plays a redundant role with gsp-4 in spermatogenesis by regulating sister chromatid segregation during meiosis. In addition, involved in sperm motility by controlling the dynamic disassembly of major sperm proteins (MSP) in the spermatozoan pseudopodium.</text>
</comment>
<evidence type="ECO:0000256" key="2">
    <source>
        <dbReference type="ARBA" id="ARBA00008294"/>
    </source>
</evidence>
<dbReference type="GO" id="GO:0005634">
    <property type="term" value="C:nucleus"/>
    <property type="evidence" value="ECO:0007669"/>
    <property type="project" value="TreeGrafter"/>
</dbReference>
<dbReference type="GO" id="GO:0097723">
    <property type="term" value="P:amoeboid sperm motility"/>
    <property type="evidence" value="ECO:0007669"/>
    <property type="project" value="UniProtKB-ARBA"/>
</dbReference>
<accession>A0A0R3RWL9</accession>
<dbReference type="GO" id="GO:0007060">
    <property type="term" value="P:male meiosis chromosome segregation"/>
    <property type="evidence" value="ECO:0007669"/>
    <property type="project" value="UniProtKB-ARBA"/>
</dbReference>
<keyword evidence="4 11" id="KW-0378">Hydrolase</keyword>
<evidence type="ECO:0000256" key="12">
    <source>
        <dbReference type="SAM" id="MobiDB-lite"/>
    </source>
</evidence>
<name>A0A0R3RWL9_9BILA</name>
<feature type="region of interest" description="Disordered" evidence="12">
    <location>
        <begin position="1"/>
        <end position="29"/>
    </location>
</feature>
<dbReference type="PROSITE" id="PS00125">
    <property type="entry name" value="SER_THR_PHOSPHATASE"/>
    <property type="match status" value="1"/>
</dbReference>
<dbReference type="PANTHER" id="PTHR11668">
    <property type="entry name" value="SERINE/THREONINE PROTEIN PHOSPHATASE"/>
    <property type="match status" value="1"/>
</dbReference>
<keyword evidence="3" id="KW-0479">Metal-binding</keyword>
<dbReference type="GO" id="GO:0018991">
    <property type="term" value="P:egg-laying behavior"/>
    <property type="evidence" value="ECO:0007669"/>
    <property type="project" value="UniProtKB-ARBA"/>
</dbReference>
<dbReference type="Pfam" id="PF00149">
    <property type="entry name" value="Metallophos"/>
    <property type="match status" value="1"/>
</dbReference>
<evidence type="ECO:0000256" key="11">
    <source>
        <dbReference type="RuleBase" id="RU004273"/>
    </source>
</evidence>
<dbReference type="GO" id="GO:0005737">
    <property type="term" value="C:cytoplasm"/>
    <property type="evidence" value="ECO:0007669"/>
    <property type="project" value="TreeGrafter"/>
</dbReference>
<dbReference type="PANTHER" id="PTHR11668:SF300">
    <property type="entry name" value="SERINE_THREONINE-PROTEIN PHOSPHATASE"/>
    <property type="match status" value="1"/>
</dbReference>
<comment type="cofactor">
    <cofactor evidence="1">
        <name>Mn(2+)</name>
        <dbReference type="ChEBI" id="CHEBI:29035"/>
    </cofactor>
</comment>
<evidence type="ECO:0000256" key="4">
    <source>
        <dbReference type="ARBA" id="ARBA00022801"/>
    </source>
</evidence>
<comment type="subcellular location">
    <subcellularLocation>
        <location evidence="7">Cell projection</location>
        <location evidence="7">Pseudopodium</location>
    </subcellularLocation>
</comment>
<evidence type="ECO:0000256" key="6">
    <source>
        <dbReference type="ARBA" id="ARBA00023211"/>
    </source>
</evidence>
<dbReference type="STRING" id="1147741.A0A0R3RWL9"/>
<dbReference type="FunFam" id="3.60.21.10:FF:000026">
    <property type="entry name" value="Serine/threonine-protein phosphatase"/>
    <property type="match status" value="1"/>
</dbReference>